<name>A0ABN8D1Q3_9STRA</name>
<dbReference type="InterPro" id="IPR013320">
    <property type="entry name" value="ConA-like_dom_sf"/>
</dbReference>
<dbReference type="PANTHER" id="PTHR34002">
    <property type="entry name" value="BLR1656 PROTEIN"/>
    <property type="match status" value="1"/>
</dbReference>
<comment type="similarity">
    <text evidence="1 2">Belongs to the glycosyl hydrolase 12 (cellulase H) family.</text>
</comment>
<gene>
    <name evidence="3" type="ORF">PBS001_LOCUS5816</name>
</gene>
<evidence type="ECO:0000313" key="4">
    <source>
        <dbReference type="Proteomes" id="UP001158986"/>
    </source>
</evidence>
<dbReference type="InterPro" id="IPR013319">
    <property type="entry name" value="GH11/12"/>
</dbReference>
<dbReference type="InterPro" id="IPR002594">
    <property type="entry name" value="GH12"/>
</dbReference>
<keyword evidence="2" id="KW-0119">Carbohydrate metabolism</keyword>
<comment type="caution">
    <text evidence="3">The sequence shown here is derived from an EMBL/GenBank/DDBJ whole genome shotgun (WGS) entry which is preliminary data.</text>
</comment>
<dbReference type="EMBL" id="CAKLCB010000288">
    <property type="protein sequence ID" value="CAH0519285.1"/>
    <property type="molecule type" value="Genomic_DNA"/>
</dbReference>
<dbReference type="SUPFAM" id="SSF49899">
    <property type="entry name" value="Concanavalin A-like lectins/glucanases"/>
    <property type="match status" value="1"/>
</dbReference>
<evidence type="ECO:0000256" key="1">
    <source>
        <dbReference type="ARBA" id="ARBA00005519"/>
    </source>
</evidence>
<keyword evidence="2" id="KW-0326">Glycosidase</keyword>
<evidence type="ECO:0000313" key="3">
    <source>
        <dbReference type="EMBL" id="CAH0519285.1"/>
    </source>
</evidence>
<keyword evidence="2" id="KW-0378">Hydrolase</keyword>
<organism evidence="3 4">
    <name type="scientific">Peronospora belbahrii</name>
    <dbReference type="NCBI Taxonomy" id="622444"/>
    <lineage>
        <taxon>Eukaryota</taxon>
        <taxon>Sar</taxon>
        <taxon>Stramenopiles</taxon>
        <taxon>Oomycota</taxon>
        <taxon>Peronosporomycetes</taxon>
        <taxon>Peronosporales</taxon>
        <taxon>Peronosporaceae</taxon>
        <taxon>Peronospora</taxon>
    </lineage>
</organism>
<accession>A0ABN8D1Q3</accession>
<dbReference type="Gene3D" id="2.60.120.180">
    <property type="match status" value="1"/>
</dbReference>
<protein>
    <submittedName>
        <fullName evidence="3">Uncharacterized protein</fullName>
    </submittedName>
</protein>
<proteinExistence type="inferred from homology"/>
<evidence type="ECO:0000256" key="2">
    <source>
        <dbReference type="RuleBase" id="RU361163"/>
    </source>
</evidence>
<sequence length="165" mass="18696">MLATVSVTFDFGKLSDIVSLDTMMEYHYDRSSDVITNVGYYITMVPETMGKKLSFVLMVWIDVLGNVLPPSNGSYTDVTVANVNYKLFHGHNNDGNVVFTYVRKEVTNKFSVDLMHFFNYLSKYKLISMSDRLAHFRAGTTVTERAWGNFSSSNFALHPKIAAHL</sequence>
<keyword evidence="2" id="KW-0624">Polysaccharide degradation</keyword>
<reference evidence="3 4" key="1">
    <citation type="submission" date="2021-11" db="EMBL/GenBank/DDBJ databases">
        <authorList>
            <person name="Islam A."/>
            <person name="Islam S."/>
            <person name="Flora M.S."/>
            <person name="Rahman M."/>
            <person name="Ziaur R.M."/>
            <person name="Epstein J.H."/>
            <person name="Hassan M."/>
            <person name="Klassen M."/>
            <person name="Woodard K."/>
            <person name="Webb A."/>
            <person name="Webby R.J."/>
            <person name="El Zowalaty M.E."/>
        </authorList>
    </citation>
    <scope>NUCLEOTIDE SEQUENCE [LARGE SCALE GENOMIC DNA]</scope>
    <source>
        <strain evidence="3">Pbs1</strain>
    </source>
</reference>
<keyword evidence="4" id="KW-1185">Reference proteome</keyword>
<dbReference type="Proteomes" id="UP001158986">
    <property type="component" value="Unassembled WGS sequence"/>
</dbReference>
<dbReference type="Pfam" id="PF01670">
    <property type="entry name" value="Glyco_hydro_12"/>
    <property type="match status" value="1"/>
</dbReference>
<dbReference type="PANTHER" id="PTHR34002:SF9">
    <property type="entry name" value="XYLOGLUCAN-SPECIFIC ENDO-BETA-1,4-GLUCANASE A"/>
    <property type="match status" value="1"/>
</dbReference>